<sequence length="98" mass="11349">QAWYTERLIKGEFEKLHQFLKDEEAARISALREEEEQKSKMMRKKIEKITNKISSLSETIRALEQELGAEDVSFLLPVILDPNTADVRLTLSEDLTTI</sequence>
<evidence type="ECO:0000313" key="2">
    <source>
        <dbReference type="Ensembl" id="ENSPKIP00000015596.1"/>
    </source>
</evidence>
<proteinExistence type="predicted"/>
<reference evidence="2" key="2">
    <citation type="submission" date="2025-09" db="UniProtKB">
        <authorList>
            <consortium name="Ensembl"/>
        </authorList>
    </citation>
    <scope>IDENTIFICATION</scope>
</reference>
<accession>A0A3B3RD82</accession>
<dbReference type="InterPro" id="IPR050143">
    <property type="entry name" value="TRIM/RBCC"/>
</dbReference>
<dbReference type="STRING" id="1676925.ENSPKIP00000015596"/>
<feature type="coiled-coil region" evidence="1">
    <location>
        <begin position="32"/>
        <end position="66"/>
    </location>
</feature>
<keyword evidence="1" id="KW-0175">Coiled coil</keyword>
<organism evidence="2 3">
    <name type="scientific">Paramormyrops kingsleyae</name>
    <dbReference type="NCBI Taxonomy" id="1676925"/>
    <lineage>
        <taxon>Eukaryota</taxon>
        <taxon>Metazoa</taxon>
        <taxon>Chordata</taxon>
        <taxon>Craniata</taxon>
        <taxon>Vertebrata</taxon>
        <taxon>Euteleostomi</taxon>
        <taxon>Actinopterygii</taxon>
        <taxon>Neopterygii</taxon>
        <taxon>Teleostei</taxon>
        <taxon>Osteoglossocephala</taxon>
        <taxon>Osteoglossomorpha</taxon>
        <taxon>Osteoglossiformes</taxon>
        <taxon>Mormyridae</taxon>
        <taxon>Paramormyrops</taxon>
    </lineage>
</organism>
<name>A0A3B3RD82_9TELE</name>
<dbReference type="PANTHER" id="PTHR24103">
    <property type="entry name" value="E3 UBIQUITIN-PROTEIN LIGASE TRIM"/>
    <property type="match status" value="1"/>
</dbReference>
<protein>
    <submittedName>
        <fullName evidence="2">Uncharacterized protein</fullName>
    </submittedName>
</protein>
<evidence type="ECO:0000313" key="3">
    <source>
        <dbReference type="Proteomes" id="UP000261540"/>
    </source>
</evidence>
<evidence type="ECO:0000256" key="1">
    <source>
        <dbReference type="SAM" id="Coils"/>
    </source>
</evidence>
<dbReference type="AlphaFoldDB" id="A0A3B3RD82"/>
<keyword evidence="3" id="KW-1185">Reference proteome</keyword>
<dbReference type="Ensembl" id="ENSPKIT00000040065.1">
    <property type="protein sequence ID" value="ENSPKIP00000015596.1"/>
    <property type="gene ID" value="ENSPKIG00000002257.1"/>
</dbReference>
<dbReference type="Proteomes" id="UP000261540">
    <property type="component" value="Unplaced"/>
</dbReference>
<reference evidence="2" key="1">
    <citation type="submission" date="2025-08" db="UniProtKB">
        <authorList>
            <consortium name="Ensembl"/>
        </authorList>
    </citation>
    <scope>IDENTIFICATION</scope>
</reference>